<sequence length="304" mass="34683">MLSFRSFHERHFSQSQRQVFFSGMSAPWFPTSSQPFQWTRGVHTTAVPSEHDDAFSTHNRRNTFSNNNEELEEEEETEYTVDEEGDKADSDDETEFPELTKEAIEIFEFSRRFRQEKEKIAQVEKARIKKRKIKRRKLTKLGVSFDEGNSGTEEGDNADEDEGNNGDDVDERQFGQVVGSDEDKGGSDSEDLDFELSRVESPATDVSFLNQGNRRDRRAWQRLYNQGNTTSQSGSDAFEGTQAVAILENLLNQAYVDSLGPQVSTAEKTEIDSSSEPRHGQGSERRLENRSSRVVYWPGIPLRC</sequence>
<feature type="compositionally biased region" description="Basic and acidic residues" evidence="1">
    <location>
        <begin position="267"/>
        <end position="288"/>
    </location>
</feature>
<dbReference type="Proteomes" id="UP000749646">
    <property type="component" value="Unassembled WGS sequence"/>
</dbReference>
<feature type="region of interest" description="Disordered" evidence="1">
    <location>
        <begin position="50"/>
        <end position="99"/>
    </location>
</feature>
<feature type="region of interest" description="Disordered" evidence="1">
    <location>
        <begin position="265"/>
        <end position="288"/>
    </location>
</feature>
<accession>A0A9P6MJ66</accession>
<dbReference type="EMBL" id="JAAAHW010000349">
    <property type="protein sequence ID" value="KAG0003446.1"/>
    <property type="molecule type" value="Genomic_DNA"/>
</dbReference>
<comment type="caution">
    <text evidence="2">The sequence shown here is derived from an EMBL/GenBank/DDBJ whole genome shotgun (WGS) entry which is preliminary data.</text>
</comment>
<dbReference type="AlphaFoldDB" id="A0A9P6MJ66"/>
<name>A0A9P6MJ66_9FUNG</name>
<feature type="compositionally biased region" description="Acidic residues" evidence="1">
    <location>
        <begin position="153"/>
        <end position="170"/>
    </location>
</feature>
<evidence type="ECO:0000256" key="1">
    <source>
        <dbReference type="SAM" id="MobiDB-lite"/>
    </source>
</evidence>
<protein>
    <submittedName>
        <fullName evidence="2">Uncharacterized protein</fullName>
    </submittedName>
</protein>
<evidence type="ECO:0000313" key="2">
    <source>
        <dbReference type="EMBL" id="KAG0003446.1"/>
    </source>
</evidence>
<organism evidence="2 3">
    <name type="scientific">Modicella reniformis</name>
    <dbReference type="NCBI Taxonomy" id="1440133"/>
    <lineage>
        <taxon>Eukaryota</taxon>
        <taxon>Fungi</taxon>
        <taxon>Fungi incertae sedis</taxon>
        <taxon>Mucoromycota</taxon>
        <taxon>Mortierellomycotina</taxon>
        <taxon>Mortierellomycetes</taxon>
        <taxon>Mortierellales</taxon>
        <taxon>Mortierellaceae</taxon>
        <taxon>Modicella</taxon>
    </lineage>
</organism>
<evidence type="ECO:0000313" key="3">
    <source>
        <dbReference type="Proteomes" id="UP000749646"/>
    </source>
</evidence>
<gene>
    <name evidence="2" type="ORF">BGZ65_001690</name>
</gene>
<feature type="compositionally biased region" description="Acidic residues" evidence="1">
    <location>
        <begin position="69"/>
        <end position="96"/>
    </location>
</feature>
<dbReference type="OrthoDB" id="2430011at2759"/>
<proteinExistence type="predicted"/>
<reference evidence="2" key="1">
    <citation type="journal article" date="2020" name="Fungal Divers.">
        <title>Resolving the Mortierellaceae phylogeny through synthesis of multi-gene phylogenetics and phylogenomics.</title>
        <authorList>
            <person name="Vandepol N."/>
            <person name="Liber J."/>
            <person name="Desiro A."/>
            <person name="Na H."/>
            <person name="Kennedy M."/>
            <person name="Barry K."/>
            <person name="Grigoriev I.V."/>
            <person name="Miller A.N."/>
            <person name="O'Donnell K."/>
            <person name="Stajich J.E."/>
            <person name="Bonito G."/>
        </authorList>
    </citation>
    <scope>NUCLEOTIDE SEQUENCE</scope>
    <source>
        <strain evidence="2">MES-2147</strain>
    </source>
</reference>
<keyword evidence="3" id="KW-1185">Reference proteome</keyword>
<feature type="region of interest" description="Disordered" evidence="1">
    <location>
        <begin position="144"/>
        <end position="172"/>
    </location>
</feature>